<sequence>MLFGFEIDRRLRAAGSTAASVVNHPGGALDSLTPSRPPVHVHTTGQRLGALPAGILLQGKHIAAWPAARAVLDPAVWGGQLWGPRVFGLRGAPRPEPVRGVLADTALAARLWAASVELTGVNPFTR</sequence>
<dbReference type="Proteomes" id="UP000184501">
    <property type="component" value="Unassembled WGS sequence"/>
</dbReference>
<dbReference type="STRING" id="2017.SAMN05444320_107103"/>
<evidence type="ECO:0000313" key="2">
    <source>
        <dbReference type="Proteomes" id="UP000184501"/>
    </source>
</evidence>
<dbReference type="EMBL" id="FQVN01000007">
    <property type="protein sequence ID" value="SHG23238.1"/>
    <property type="molecule type" value="Genomic_DNA"/>
</dbReference>
<dbReference type="AlphaFoldDB" id="A0A1M5I4L4"/>
<protein>
    <recommendedName>
        <fullName evidence="3">Short chain dehydrogenase</fullName>
    </recommendedName>
</protein>
<evidence type="ECO:0000313" key="1">
    <source>
        <dbReference type="EMBL" id="SHG23238.1"/>
    </source>
</evidence>
<organism evidence="1 2">
    <name type="scientific">Streptoalloteichus hindustanus</name>
    <dbReference type="NCBI Taxonomy" id="2017"/>
    <lineage>
        <taxon>Bacteria</taxon>
        <taxon>Bacillati</taxon>
        <taxon>Actinomycetota</taxon>
        <taxon>Actinomycetes</taxon>
        <taxon>Pseudonocardiales</taxon>
        <taxon>Pseudonocardiaceae</taxon>
        <taxon>Streptoalloteichus</taxon>
    </lineage>
</organism>
<evidence type="ECO:0008006" key="3">
    <source>
        <dbReference type="Google" id="ProtNLM"/>
    </source>
</evidence>
<name>A0A1M5I4L4_STRHI</name>
<accession>A0A1M5I4L4</accession>
<proteinExistence type="predicted"/>
<gene>
    <name evidence="1" type="ORF">SAMN05444320_107103</name>
</gene>
<keyword evidence="2" id="KW-1185">Reference proteome</keyword>
<reference evidence="1 2" key="1">
    <citation type="submission" date="2016-11" db="EMBL/GenBank/DDBJ databases">
        <authorList>
            <person name="Jaros S."/>
            <person name="Januszkiewicz K."/>
            <person name="Wedrychowicz H."/>
        </authorList>
    </citation>
    <scope>NUCLEOTIDE SEQUENCE [LARGE SCALE GENOMIC DNA]</scope>
    <source>
        <strain evidence="1 2">DSM 44523</strain>
    </source>
</reference>